<comment type="similarity">
    <text evidence="4">Belongs to the HPF/YfiA ribosome-associated protein family. Long HPF subfamily.</text>
</comment>
<evidence type="ECO:0000256" key="2">
    <source>
        <dbReference type="ARBA" id="ARBA00038695"/>
    </source>
</evidence>
<dbReference type="InterPro" id="IPR050574">
    <property type="entry name" value="HPF/YfiA_ribosome-assoc"/>
</dbReference>
<dbReference type="GO" id="GO:0043024">
    <property type="term" value="F:ribosomal small subunit binding"/>
    <property type="evidence" value="ECO:0007669"/>
    <property type="project" value="TreeGrafter"/>
</dbReference>
<name>A0A0A0D0Q8_9PROT</name>
<gene>
    <name evidence="4" type="primary">hpf</name>
    <name evidence="6" type="ORF">P409_25960</name>
</gene>
<feature type="domain" description="Sigma 54 modulation/S30EA ribosomal protein C-terminal" evidence="5">
    <location>
        <begin position="129"/>
        <end position="182"/>
    </location>
</feature>
<organism evidence="6 7">
    <name type="scientific">Inquilinus limosus MP06</name>
    <dbReference type="NCBI Taxonomy" id="1398085"/>
    <lineage>
        <taxon>Bacteria</taxon>
        <taxon>Pseudomonadati</taxon>
        <taxon>Pseudomonadota</taxon>
        <taxon>Alphaproteobacteria</taxon>
        <taxon>Rhodospirillales</taxon>
        <taxon>Rhodospirillaceae</taxon>
        <taxon>Inquilinus</taxon>
    </lineage>
</organism>
<dbReference type="AlphaFoldDB" id="A0A0A0D0Q8"/>
<keyword evidence="1 4" id="KW-0810">Translation regulation</keyword>
<evidence type="ECO:0000256" key="3">
    <source>
        <dbReference type="ARBA" id="ARBA00041148"/>
    </source>
</evidence>
<comment type="function">
    <text evidence="4">Required for dimerization of active 70S ribosomes into 100S ribosomes in stationary phase; 100S ribosomes are translationally inactive and sometimes present during exponential growth.</text>
</comment>
<dbReference type="EMBL" id="JANX01000464">
    <property type="protein sequence ID" value="KGM31645.1"/>
    <property type="molecule type" value="Genomic_DNA"/>
</dbReference>
<dbReference type="Proteomes" id="UP000029995">
    <property type="component" value="Unassembled WGS sequence"/>
</dbReference>
<dbReference type="HAMAP" id="MF_00839">
    <property type="entry name" value="HPF"/>
    <property type="match status" value="1"/>
</dbReference>
<dbReference type="GO" id="GO:0022627">
    <property type="term" value="C:cytosolic small ribosomal subunit"/>
    <property type="evidence" value="ECO:0007669"/>
    <property type="project" value="TreeGrafter"/>
</dbReference>
<evidence type="ECO:0000256" key="4">
    <source>
        <dbReference type="HAMAP-Rule" id="MF_00839"/>
    </source>
</evidence>
<accession>A0A0A0D0Q8</accession>
<dbReference type="NCBIfam" id="TIGR00741">
    <property type="entry name" value="yfiA"/>
    <property type="match status" value="1"/>
</dbReference>
<dbReference type="Pfam" id="PF16321">
    <property type="entry name" value="Ribosom_S30AE_C"/>
    <property type="match status" value="1"/>
</dbReference>
<evidence type="ECO:0000313" key="7">
    <source>
        <dbReference type="Proteomes" id="UP000029995"/>
    </source>
</evidence>
<dbReference type="GO" id="GO:0045900">
    <property type="term" value="P:negative regulation of translational elongation"/>
    <property type="evidence" value="ECO:0007669"/>
    <property type="project" value="TreeGrafter"/>
</dbReference>
<evidence type="ECO:0000256" key="1">
    <source>
        <dbReference type="ARBA" id="ARBA00022845"/>
    </source>
</evidence>
<comment type="caution">
    <text evidence="6">The sequence shown here is derived from an EMBL/GenBank/DDBJ whole genome shotgun (WGS) entry which is preliminary data.</text>
</comment>
<dbReference type="InterPro" id="IPR032528">
    <property type="entry name" value="Ribosom_S30AE_C"/>
</dbReference>
<evidence type="ECO:0000259" key="5">
    <source>
        <dbReference type="Pfam" id="PF16321"/>
    </source>
</evidence>
<protein>
    <recommendedName>
        <fullName evidence="3 4">Ribosome hibernation promoting factor</fullName>
        <shortName evidence="4">HPF</shortName>
    </recommendedName>
</protein>
<comment type="subunit">
    <text evidence="4">Interacts with 100S ribosomes.</text>
</comment>
<dbReference type="SUPFAM" id="SSF69754">
    <property type="entry name" value="Ribosome binding protein Y (YfiA homologue)"/>
    <property type="match status" value="1"/>
</dbReference>
<reference evidence="6 7" key="1">
    <citation type="submission" date="2014-01" db="EMBL/GenBank/DDBJ databases">
        <title>Genome sequence determination for a cystic fibrosis isolate, Inquilinus limosus.</title>
        <authorList>
            <person name="Pino M."/>
            <person name="Di Conza J."/>
            <person name="Gutkind G."/>
        </authorList>
    </citation>
    <scope>NUCLEOTIDE SEQUENCE [LARGE SCALE GENOMIC DNA]</scope>
    <source>
        <strain evidence="6 7">MP06</strain>
    </source>
</reference>
<dbReference type="InterPro" id="IPR036567">
    <property type="entry name" value="RHF-like"/>
</dbReference>
<dbReference type="InterPro" id="IPR034694">
    <property type="entry name" value="HPF_long/plastid"/>
</dbReference>
<proteinExistence type="inferred from homology"/>
<dbReference type="InterPro" id="IPR038416">
    <property type="entry name" value="Ribosom_S30AE_C_sf"/>
</dbReference>
<dbReference type="PANTHER" id="PTHR33231:SF1">
    <property type="entry name" value="30S RIBOSOMAL PROTEIN"/>
    <property type="match status" value="1"/>
</dbReference>
<dbReference type="Gene3D" id="3.30.160.100">
    <property type="entry name" value="Ribosome hibernation promotion factor-like"/>
    <property type="match status" value="1"/>
</dbReference>
<sequence length="194" mass="21474">MQLTVRGKQIDVGDALRTHVSDALNSTTAKYFNNAIEANVVFSRNAHLIRSDLSVHVGRNILLQSNAEAESPYHAFDAAADKLAKRLRRYKRRLRDHHNGDGQQPALPAQAYILEAESEELLDGEEPNQPIVIADVSTSIESLTVLQAVMRLDLGDLPALMFRNQAHGRLNMVFRRPDGNIGWVDPKGTEDAAA</sequence>
<dbReference type="PANTHER" id="PTHR33231">
    <property type="entry name" value="30S RIBOSOMAL PROTEIN"/>
    <property type="match status" value="1"/>
</dbReference>
<evidence type="ECO:0000313" key="6">
    <source>
        <dbReference type="EMBL" id="KGM31645.1"/>
    </source>
</evidence>
<dbReference type="RefSeq" id="WP_034845263.1">
    <property type="nucleotide sequence ID" value="NZ_JANX01000464.1"/>
</dbReference>
<dbReference type="Pfam" id="PF02482">
    <property type="entry name" value="Ribosomal_S30AE"/>
    <property type="match status" value="1"/>
</dbReference>
<dbReference type="Gene3D" id="3.30.505.50">
    <property type="entry name" value="Sigma 54 modulation/S30EA ribosomal protein, C-terminal domain"/>
    <property type="match status" value="1"/>
</dbReference>
<dbReference type="OrthoDB" id="9794975at2"/>
<dbReference type="CDD" id="cd00552">
    <property type="entry name" value="RaiA"/>
    <property type="match status" value="1"/>
</dbReference>
<comment type="subunit">
    <text evidence="2">Associates exclusively with 100S ribosomes, which are dimers of 70S ribosomes.</text>
</comment>
<dbReference type="InterPro" id="IPR003489">
    <property type="entry name" value="RHF/RaiA"/>
</dbReference>
<comment type="subcellular location">
    <subcellularLocation>
        <location evidence="4">Cytoplasm</location>
    </subcellularLocation>
</comment>
<keyword evidence="4" id="KW-0963">Cytoplasm</keyword>